<gene>
    <name evidence="3" type="ORF">N475_18685</name>
</gene>
<dbReference type="RefSeq" id="WP_063365569.1">
    <property type="nucleotide sequence ID" value="NZ_AQHB01000035.1"/>
</dbReference>
<evidence type="ECO:0000256" key="1">
    <source>
        <dbReference type="ARBA" id="ARBA00006484"/>
    </source>
</evidence>
<comment type="similarity">
    <text evidence="1">Belongs to the short-chain dehydrogenases/reductases (SDR) family.</text>
</comment>
<dbReference type="PROSITE" id="PS00061">
    <property type="entry name" value="ADH_SHORT"/>
    <property type="match status" value="1"/>
</dbReference>
<organism evidence="3 4">
    <name type="scientific">Pseudoalteromonas luteoviolacea DSM 6061</name>
    <dbReference type="NCBI Taxonomy" id="1365250"/>
    <lineage>
        <taxon>Bacteria</taxon>
        <taxon>Pseudomonadati</taxon>
        <taxon>Pseudomonadota</taxon>
        <taxon>Gammaproteobacteria</taxon>
        <taxon>Alteromonadales</taxon>
        <taxon>Pseudoalteromonadaceae</taxon>
        <taxon>Pseudoalteromonas</taxon>
    </lineage>
</organism>
<comment type="caution">
    <text evidence="3">The sequence shown here is derived from an EMBL/GenBank/DDBJ whole genome shotgun (WGS) entry which is preliminary data.</text>
</comment>
<dbReference type="InterPro" id="IPR036291">
    <property type="entry name" value="NAD(P)-bd_dom_sf"/>
</dbReference>
<evidence type="ECO:0008006" key="5">
    <source>
        <dbReference type="Google" id="ProtNLM"/>
    </source>
</evidence>
<dbReference type="PANTHER" id="PTHR43669">
    <property type="entry name" value="5-KETO-D-GLUCONATE 5-REDUCTASE"/>
    <property type="match status" value="1"/>
</dbReference>
<dbReference type="Pfam" id="PF13561">
    <property type="entry name" value="adh_short_C2"/>
    <property type="match status" value="1"/>
</dbReference>
<accession>A0A166W3H7</accession>
<dbReference type="Gene3D" id="3.40.50.720">
    <property type="entry name" value="NAD(P)-binding Rossmann-like Domain"/>
    <property type="match status" value="1"/>
</dbReference>
<dbReference type="PATRIC" id="fig|1365250.3.peg.3336"/>
<dbReference type="SUPFAM" id="SSF51735">
    <property type="entry name" value="NAD(P)-binding Rossmann-fold domains"/>
    <property type="match status" value="1"/>
</dbReference>
<dbReference type="NCBIfam" id="NF006074">
    <property type="entry name" value="PRK08220.1"/>
    <property type="match status" value="1"/>
</dbReference>
<dbReference type="PANTHER" id="PTHR43669:SF3">
    <property type="entry name" value="ALCOHOL DEHYDROGENASE, PUTATIVE (AFU_ORTHOLOGUE AFUA_3G03445)-RELATED"/>
    <property type="match status" value="1"/>
</dbReference>
<keyword evidence="4" id="KW-1185">Reference proteome</keyword>
<protein>
    <recommendedName>
        <fullName evidence="5">2,3-dihydro-2,3-dihydroxybenzoate dehydrogenase</fullName>
    </recommendedName>
</protein>
<name>A0A166W3H7_9GAMM</name>
<dbReference type="AlphaFoldDB" id="A0A166W3H7"/>
<dbReference type="PRINTS" id="PR01397">
    <property type="entry name" value="DHBDHDRGNASE"/>
</dbReference>
<dbReference type="EMBL" id="AUYB01000112">
    <property type="protein sequence ID" value="KZN35370.1"/>
    <property type="molecule type" value="Genomic_DNA"/>
</dbReference>
<evidence type="ECO:0000313" key="4">
    <source>
        <dbReference type="Proteomes" id="UP000076643"/>
    </source>
</evidence>
<sequence>MQFEQALNAEYRDKIIWVTGVGQGIGLAVAKHFHALGAKVIGFDRHFSEPDALYKQIVCDLAQPEQVEQILAELIEQQLAPYNLIYVAGVLEMGELEALSLSQWQHCHNVNAASLFAFIKHCGAHFKQQRVGSLVTIGSNAADTPRQQMGAYCASKAAATQLTLTAGIEWANFGVRCNVIAPGSTLTPMQTGMWQDEQGAQRVIDGFAEQYKLGIPLQKIATPEEIAHSAVFLASNLSSHTTMQVLTIDGGATF</sequence>
<keyword evidence="2" id="KW-0560">Oxidoreductase</keyword>
<dbReference type="InterPro" id="IPR003560">
    <property type="entry name" value="DHB_DH"/>
</dbReference>
<dbReference type="STRING" id="43657.S4054249_19795"/>
<dbReference type="Proteomes" id="UP000076643">
    <property type="component" value="Unassembled WGS sequence"/>
</dbReference>
<reference evidence="3 4" key="1">
    <citation type="submission" date="2013-07" db="EMBL/GenBank/DDBJ databases">
        <title>Comparative Genomic and Metabolomic Analysis of Twelve Strains of Pseudoalteromonas luteoviolacea.</title>
        <authorList>
            <person name="Vynne N.G."/>
            <person name="Mansson M."/>
            <person name="Gram L."/>
        </authorList>
    </citation>
    <scope>NUCLEOTIDE SEQUENCE [LARGE SCALE GENOMIC DNA]</scope>
    <source>
        <strain evidence="3 4">DSM 6061</strain>
    </source>
</reference>
<dbReference type="InterPro" id="IPR020904">
    <property type="entry name" value="Sc_DH/Rdtase_CS"/>
</dbReference>
<evidence type="ECO:0000313" key="3">
    <source>
        <dbReference type="EMBL" id="KZN35370.1"/>
    </source>
</evidence>
<dbReference type="InterPro" id="IPR002347">
    <property type="entry name" value="SDR_fam"/>
</dbReference>
<dbReference type="GO" id="GO:0019290">
    <property type="term" value="P:siderophore biosynthetic process"/>
    <property type="evidence" value="ECO:0007669"/>
    <property type="project" value="InterPro"/>
</dbReference>
<proteinExistence type="inferred from homology"/>
<dbReference type="GO" id="GO:0008667">
    <property type="term" value="F:2,3-dihydro-2,3-dihydroxybenzoate dehydrogenase activity"/>
    <property type="evidence" value="ECO:0007669"/>
    <property type="project" value="InterPro"/>
</dbReference>
<evidence type="ECO:0000256" key="2">
    <source>
        <dbReference type="ARBA" id="ARBA00023002"/>
    </source>
</evidence>